<evidence type="ECO:0000313" key="1">
    <source>
        <dbReference type="EnsemblPlants" id="OMERI07G11880.1"/>
    </source>
</evidence>
<dbReference type="AlphaFoldDB" id="A0A0E0EBJ2"/>
<protein>
    <submittedName>
        <fullName evidence="1">Uncharacterized protein</fullName>
    </submittedName>
</protein>
<name>A0A0E0EBJ2_9ORYZ</name>
<reference evidence="1" key="2">
    <citation type="submission" date="2018-05" db="EMBL/GenBank/DDBJ databases">
        <title>OmerRS3 (Oryza meridionalis Reference Sequence Version 3).</title>
        <authorList>
            <person name="Zhang J."/>
            <person name="Kudrna D."/>
            <person name="Lee S."/>
            <person name="Talag J."/>
            <person name="Welchert J."/>
            <person name="Wing R.A."/>
        </authorList>
    </citation>
    <scope>NUCLEOTIDE SEQUENCE [LARGE SCALE GENOMIC DNA]</scope>
    <source>
        <strain evidence="1">cv. OR44</strain>
    </source>
</reference>
<dbReference type="EnsemblPlants" id="OMERI07G11880.1">
    <property type="protein sequence ID" value="OMERI07G11880.1"/>
    <property type="gene ID" value="OMERI07G11880"/>
</dbReference>
<dbReference type="Proteomes" id="UP000008021">
    <property type="component" value="Chromosome 7"/>
</dbReference>
<dbReference type="HOGENOM" id="CLU_1108541_0_0_1"/>
<organism evidence="1">
    <name type="scientific">Oryza meridionalis</name>
    <dbReference type="NCBI Taxonomy" id="40149"/>
    <lineage>
        <taxon>Eukaryota</taxon>
        <taxon>Viridiplantae</taxon>
        <taxon>Streptophyta</taxon>
        <taxon>Embryophyta</taxon>
        <taxon>Tracheophyta</taxon>
        <taxon>Spermatophyta</taxon>
        <taxon>Magnoliopsida</taxon>
        <taxon>Liliopsida</taxon>
        <taxon>Poales</taxon>
        <taxon>Poaceae</taxon>
        <taxon>BOP clade</taxon>
        <taxon>Oryzoideae</taxon>
        <taxon>Oryzeae</taxon>
        <taxon>Oryzinae</taxon>
        <taxon>Oryza</taxon>
    </lineage>
</organism>
<accession>A0A0E0EBJ2</accession>
<proteinExistence type="predicted"/>
<evidence type="ECO:0000313" key="2">
    <source>
        <dbReference type="Proteomes" id="UP000008021"/>
    </source>
</evidence>
<dbReference type="Gramene" id="OMERI07G11880.1">
    <property type="protein sequence ID" value="OMERI07G11880.1"/>
    <property type="gene ID" value="OMERI07G11880"/>
</dbReference>
<reference evidence="1" key="1">
    <citation type="submission" date="2015-04" db="UniProtKB">
        <authorList>
            <consortium name="EnsemblPlants"/>
        </authorList>
    </citation>
    <scope>IDENTIFICATION</scope>
</reference>
<keyword evidence="2" id="KW-1185">Reference proteome</keyword>
<sequence length="251" mass="27096">MWSGDGDLAALVRPGSVSASVTTVVVTERRHFRLRLAPLLPSAAAAPAVCFAAVAVGRCSALRCGCHRRNGGGDGAGAKEGSGCGERRTARRQALDLAPHHRSVHRFLSNLKGIEKDGELVVSKISYQLHGKQINKFETENADEESDAFPAWVGPKTPKINTPEPCHFNSLCETENYVSILDDQDKEESNMPIVSLKDDAGNFEWICGLGHRKALAAGWIASRSIQNLKQGEQLQELFVGSNCIDLAAATY</sequence>
<dbReference type="STRING" id="40149.A0A0E0EBJ2"/>